<protein>
    <submittedName>
        <fullName evidence="8">GtrA family protein</fullName>
    </submittedName>
</protein>
<keyword evidence="5 6" id="KW-0472">Membrane</keyword>
<name>A0A5C8KDF8_9BACT</name>
<evidence type="ECO:0000313" key="9">
    <source>
        <dbReference type="Proteomes" id="UP000321926"/>
    </source>
</evidence>
<dbReference type="Pfam" id="PF04138">
    <property type="entry name" value="GtrA_DPMS_TM"/>
    <property type="match status" value="1"/>
</dbReference>
<evidence type="ECO:0000256" key="1">
    <source>
        <dbReference type="ARBA" id="ARBA00004141"/>
    </source>
</evidence>
<dbReference type="GO" id="GO:0005886">
    <property type="term" value="C:plasma membrane"/>
    <property type="evidence" value="ECO:0007669"/>
    <property type="project" value="TreeGrafter"/>
</dbReference>
<dbReference type="InterPro" id="IPR007267">
    <property type="entry name" value="GtrA_DPMS_TM"/>
</dbReference>
<comment type="caution">
    <text evidence="8">The sequence shown here is derived from an EMBL/GenBank/DDBJ whole genome shotgun (WGS) entry which is preliminary data.</text>
</comment>
<dbReference type="Proteomes" id="UP000321926">
    <property type="component" value="Unassembled WGS sequence"/>
</dbReference>
<dbReference type="PANTHER" id="PTHR38459:SF1">
    <property type="entry name" value="PROPHAGE BACTOPRENOL-LINKED GLUCOSE TRANSLOCASE HOMOLOG"/>
    <property type="match status" value="1"/>
</dbReference>
<comment type="similarity">
    <text evidence="2">Belongs to the GtrA family.</text>
</comment>
<evidence type="ECO:0000256" key="3">
    <source>
        <dbReference type="ARBA" id="ARBA00022692"/>
    </source>
</evidence>
<evidence type="ECO:0000256" key="6">
    <source>
        <dbReference type="SAM" id="Phobius"/>
    </source>
</evidence>
<evidence type="ECO:0000256" key="4">
    <source>
        <dbReference type="ARBA" id="ARBA00022989"/>
    </source>
</evidence>
<keyword evidence="3 6" id="KW-0812">Transmembrane</keyword>
<accession>A0A5C8KDF8</accession>
<dbReference type="OrthoDB" id="853263at2"/>
<feature type="transmembrane region" description="Helical" evidence="6">
    <location>
        <begin position="20"/>
        <end position="39"/>
    </location>
</feature>
<reference evidence="8 9" key="1">
    <citation type="submission" date="2019-08" db="EMBL/GenBank/DDBJ databases">
        <authorList>
            <person name="Shi S."/>
        </authorList>
    </citation>
    <scope>NUCLEOTIDE SEQUENCE [LARGE SCALE GENOMIC DNA]</scope>
    <source>
        <strain evidence="8 9">GY10130</strain>
    </source>
</reference>
<comment type="subcellular location">
    <subcellularLocation>
        <location evidence="1">Membrane</location>
        <topology evidence="1">Multi-pass membrane protein</topology>
    </subcellularLocation>
</comment>
<feature type="transmembrane region" description="Helical" evidence="6">
    <location>
        <begin position="115"/>
        <end position="134"/>
    </location>
</feature>
<keyword evidence="9" id="KW-1185">Reference proteome</keyword>
<gene>
    <name evidence="8" type="ORF">FVR03_02305</name>
</gene>
<organism evidence="8 9">
    <name type="scientific">Pontibacter qinzhouensis</name>
    <dbReference type="NCBI Taxonomy" id="2603253"/>
    <lineage>
        <taxon>Bacteria</taxon>
        <taxon>Pseudomonadati</taxon>
        <taxon>Bacteroidota</taxon>
        <taxon>Cytophagia</taxon>
        <taxon>Cytophagales</taxon>
        <taxon>Hymenobacteraceae</taxon>
        <taxon>Pontibacter</taxon>
    </lineage>
</organism>
<evidence type="ECO:0000313" key="8">
    <source>
        <dbReference type="EMBL" id="TXK52116.1"/>
    </source>
</evidence>
<feature type="transmembrane region" description="Helical" evidence="6">
    <location>
        <begin position="45"/>
        <end position="64"/>
    </location>
</feature>
<sequence length="136" mass="15619">MRYLFLELHKQKKLFQVVKFGVVGALCAALDMFLFILLFEYLHLNYLVANFSSTCLAILLNYFISKKWVFRSGKYSNKVELAVFVSFSLVGLLLNQGLIWLFVEHSLLDPKLGKLLAIVLVAIFNFITKKAFVFKG</sequence>
<dbReference type="EMBL" id="VRTY01000005">
    <property type="protein sequence ID" value="TXK52116.1"/>
    <property type="molecule type" value="Genomic_DNA"/>
</dbReference>
<proteinExistence type="inferred from homology"/>
<dbReference type="PANTHER" id="PTHR38459">
    <property type="entry name" value="PROPHAGE BACTOPRENOL-LINKED GLUCOSE TRANSLOCASE HOMOLOG"/>
    <property type="match status" value="1"/>
</dbReference>
<keyword evidence="4 6" id="KW-1133">Transmembrane helix</keyword>
<evidence type="ECO:0000256" key="2">
    <source>
        <dbReference type="ARBA" id="ARBA00009399"/>
    </source>
</evidence>
<dbReference type="GO" id="GO:0000271">
    <property type="term" value="P:polysaccharide biosynthetic process"/>
    <property type="evidence" value="ECO:0007669"/>
    <property type="project" value="InterPro"/>
</dbReference>
<feature type="domain" description="GtrA/DPMS transmembrane" evidence="7">
    <location>
        <begin position="19"/>
        <end position="134"/>
    </location>
</feature>
<evidence type="ECO:0000259" key="7">
    <source>
        <dbReference type="Pfam" id="PF04138"/>
    </source>
</evidence>
<evidence type="ECO:0000256" key="5">
    <source>
        <dbReference type="ARBA" id="ARBA00023136"/>
    </source>
</evidence>
<feature type="transmembrane region" description="Helical" evidence="6">
    <location>
        <begin position="84"/>
        <end position="103"/>
    </location>
</feature>
<dbReference type="AlphaFoldDB" id="A0A5C8KDF8"/>
<dbReference type="InterPro" id="IPR051401">
    <property type="entry name" value="GtrA_CellWall_Glycosyl"/>
</dbReference>